<dbReference type="Gene3D" id="3.20.80.10">
    <property type="entry name" value="Regulatory factor, effector binding domain"/>
    <property type="match status" value="1"/>
</dbReference>
<dbReference type="InterPro" id="IPR010499">
    <property type="entry name" value="AraC_E-bd"/>
</dbReference>
<dbReference type="InterPro" id="IPR029442">
    <property type="entry name" value="GyrI-like"/>
</dbReference>
<evidence type="ECO:0000313" key="2">
    <source>
        <dbReference type="EMBL" id="RXS93833.1"/>
    </source>
</evidence>
<organism evidence="2 3">
    <name type="scientific">Silvibacterium dinghuense</name>
    <dbReference type="NCBI Taxonomy" id="1560006"/>
    <lineage>
        <taxon>Bacteria</taxon>
        <taxon>Pseudomonadati</taxon>
        <taxon>Acidobacteriota</taxon>
        <taxon>Terriglobia</taxon>
        <taxon>Terriglobales</taxon>
        <taxon>Acidobacteriaceae</taxon>
        <taxon>Silvibacterium</taxon>
    </lineage>
</organism>
<dbReference type="PANTHER" id="PTHR40055:SF1">
    <property type="entry name" value="TRANSCRIPTIONAL REGULATOR YGIV-RELATED"/>
    <property type="match status" value="1"/>
</dbReference>
<dbReference type="PANTHER" id="PTHR40055">
    <property type="entry name" value="TRANSCRIPTIONAL REGULATOR YGIV-RELATED"/>
    <property type="match status" value="1"/>
</dbReference>
<accession>A0A4Q1S9U7</accession>
<dbReference type="SUPFAM" id="SSF55136">
    <property type="entry name" value="Probable bacterial effector-binding domain"/>
    <property type="match status" value="1"/>
</dbReference>
<evidence type="ECO:0000313" key="3">
    <source>
        <dbReference type="Proteomes" id="UP000290253"/>
    </source>
</evidence>
<gene>
    <name evidence="2" type="ORF">ESZ00_17490</name>
</gene>
<protein>
    <submittedName>
        <fullName evidence="2">GyrI-like domain-containing protein</fullName>
    </submittedName>
</protein>
<proteinExistence type="predicted"/>
<dbReference type="SMART" id="SM00871">
    <property type="entry name" value="AraC_E_bind"/>
    <property type="match status" value="1"/>
</dbReference>
<comment type="caution">
    <text evidence="2">The sequence shown here is derived from an EMBL/GenBank/DDBJ whole genome shotgun (WGS) entry which is preliminary data.</text>
</comment>
<dbReference type="InterPro" id="IPR050908">
    <property type="entry name" value="SmbC-like"/>
</dbReference>
<evidence type="ECO:0000259" key="1">
    <source>
        <dbReference type="SMART" id="SM00871"/>
    </source>
</evidence>
<sequence length="168" mass="18432">MLGADFSRETCMNLTPEFEAVSRPATHFVFLEARGPFAETAAPLWKALPPLLPGIEPPAILEFLGLSGMDKEKSGDEAMIYQAGVSLTMEPTGLPGAMKYRLVPAGRYARFVLTGSYTQIGQAFDFAFKTLGEKQTALRPEFCVENYLNDPRTTPEAELKTELLIPIA</sequence>
<dbReference type="OrthoDB" id="5337216at2"/>
<dbReference type="EMBL" id="SDMK01000004">
    <property type="protein sequence ID" value="RXS93833.1"/>
    <property type="molecule type" value="Genomic_DNA"/>
</dbReference>
<feature type="domain" description="AraC effector-binding" evidence="1">
    <location>
        <begin position="16"/>
        <end position="168"/>
    </location>
</feature>
<reference evidence="2 3" key="1">
    <citation type="journal article" date="2016" name="Int. J. Syst. Evol. Microbiol.">
        <title>Acidipila dinghuensis sp. nov., an acidobacterium isolated from forest soil.</title>
        <authorList>
            <person name="Jiang Y.W."/>
            <person name="Wang J."/>
            <person name="Chen M.H."/>
            <person name="Lv Y.Y."/>
            <person name="Qiu L.H."/>
        </authorList>
    </citation>
    <scope>NUCLEOTIDE SEQUENCE [LARGE SCALE GENOMIC DNA]</scope>
    <source>
        <strain evidence="2 3">DHOF10</strain>
    </source>
</reference>
<keyword evidence="3" id="KW-1185">Reference proteome</keyword>
<name>A0A4Q1S9U7_9BACT</name>
<dbReference type="InterPro" id="IPR011256">
    <property type="entry name" value="Reg_factor_effector_dom_sf"/>
</dbReference>
<dbReference type="Proteomes" id="UP000290253">
    <property type="component" value="Unassembled WGS sequence"/>
</dbReference>
<dbReference type="AlphaFoldDB" id="A0A4Q1S9U7"/>
<dbReference type="Pfam" id="PF06445">
    <property type="entry name" value="GyrI-like"/>
    <property type="match status" value="1"/>
</dbReference>